<proteinExistence type="predicted"/>
<evidence type="ECO:0000313" key="2">
    <source>
        <dbReference type="EMBL" id="GEO67955.1"/>
    </source>
</evidence>
<keyword evidence="1" id="KW-0812">Transmembrane</keyword>
<dbReference type="EMBL" id="BJZI01000069">
    <property type="protein sequence ID" value="GEO67955.1"/>
    <property type="molecule type" value="Genomic_DNA"/>
</dbReference>
<dbReference type="RefSeq" id="WP_056964405.1">
    <property type="nucleotide sequence ID" value="NZ_BJZI01000069.1"/>
</dbReference>
<accession>A0ABQ0WTB3</accession>
<keyword evidence="3" id="KW-1185">Reference proteome</keyword>
<gene>
    <name evidence="2" type="ORF">LSP04_23740</name>
</gene>
<sequence length="128" mass="15403">MKPKAYFKARITLKYLIKTRVTTTNEIMEYSAHTAIYKNPWYRFIRHIKDQDVYDATDWLENNGYIKRDVHELGDIYLTQEGLHYFELLQEDKKSVLLKSFALPLIVSIAINTPNWWPWLLKWVSKHL</sequence>
<evidence type="ECO:0000313" key="3">
    <source>
        <dbReference type="Proteomes" id="UP000321691"/>
    </source>
</evidence>
<protein>
    <submittedName>
        <fullName evidence="2">Uncharacterized protein</fullName>
    </submittedName>
</protein>
<evidence type="ECO:0000256" key="1">
    <source>
        <dbReference type="SAM" id="Phobius"/>
    </source>
</evidence>
<organism evidence="2 3">
    <name type="scientific">Levilactobacillus spicheri</name>
    <dbReference type="NCBI Taxonomy" id="216463"/>
    <lineage>
        <taxon>Bacteria</taxon>
        <taxon>Bacillati</taxon>
        <taxon>Bacillota</taxon>
        <taxon>Bacilli</taxon>
        <taxon>Lactobacillales</taxon>
        <taxon>Lactobacillaceae</taxon>
        <taxon>Levilactobacillus</taxon>
    </lineage>
</organism>
<reference evidence="2 3" key="1">
    <citation type="submission" date="2019-07" db="EMBL/GenBank/DDBJ databases">
        <title>Whole genome shotgun sequence of Lactobacillus spicheri NBRC 107155.</title>
        <authorList>
            <person name="Hosoyama A."/>
            <person name="Uohara A."/>
            <person name="Ohji S."/>
            <person name="Ichikawa N."/>
        </authorList>
    </citation>
    <scope>NUCLEOTIDE SEQUENCE [LARGE SCALE GENOMIC DNA]</scope>
    <source>
        <strain evidence="2 3">NBRC 107155</strain>
    </source>
</reference>
<dbReference type="Proteomes" id="UP000321691">
    <property type="component" value="Unassembled WGS sequence"/>
</dbReference>
<feature type="transmembrane region" description="Helical" evidence="1">
    <location>
        <begin position="96"/>
        <end position="117"/>
    </location>
</feature>
<comment type="caution">
    <text evidence="2">The sequence shown here is derived from an EMBL/GenBank/DDBJ whole genome shotgun (WGS) entry which is preliminary data.</text>
</comment>
<name>A0ABQ0WTB3_9LACO</name>
<keyword evidence="1" id="KW-0472">Membrane</keyword>
<keyword evidence="1" id="KW-1133">Transmembrane helix</keyword>